<dbReference type="OrthoDB" id="8086619at2"/>
<evidence type="ECO:0000313" key="1">
    <source>
        <dbReference type="EMBL" id="PWJ81503.1"/>
    </source>
</evidence>
<dbReference type="Proteomes" id="UP000245396">
    <property type="component" value="Unassembled WGS sequence"/>
</dbReference>
<keyword evidence="2" id="KW-1185">Reference proteome</keyword>
<dbReference type="RefSeq" id="WP_109613481.1">
    <property type="nucleotide sequence ID" value="NZ_QGGG01000010.1"/>
</dbReference>
<name>A0A316C0G1_PSESE</name>
<gene>
    <name evidence="1" type="ORF">C7441_11035</name>
</gene>
<proteinExistence type="predicted"/>
<organism evidence="1 2">
    <name type="scientific">Pseudaminobacter salicylatoxidans</name>
    <dbReference type="NCBI Taxonomy" id="93369"/>
    <lineage>
        <taxon>Bacteria</taxon>
        <taxon>Pseudomonadati</taxon>
        <taxon>Pseudomonadota</taxon>
        <taxon>Alphaproteobacteria</taxon>
        <taxon>Hyphomicrobiales</taxon>
        <taxon>Phyllobacteriaceae</taxon>
        <taxon>Pseudaminobacter</taxon>
    </lineage>
</organism>
<reference evidence="1 2" key="1">
    <citation type="submission" date="2018-05" db="EMBL/GenBank/DDBJ databases">
        <title>Genomic Encyclopedia of Type Strains, Phase IV (KMG-IV): sequencing the most valuable type-strain genomes for metagenomic binning, comparative biology and taxonomic classification.</title>
        <authorList>
            <person name="Goeker M."/>
        </authorList>
    </citation>
    <scope>NUCLEOTIDE SEQUENCE [LARGE SCALE GENOMIC DNA]</scope>
    <source>
        <strain evidence="1 2">DSM 6986</strain>
    </source>
</reference>
<evidence type="ECO:0000313" key="2">
    <source>
        <dbReference type="Proteomes" id="UP000245396"/>
    </source>
</evidence>
<dbReference type="AlphaFoldDB" id="A0A316C0G1"/>
<protein>
    <submittedName>
        <fullName evidence="1">Uncharacterized protein</fullName>
    </submittedName>
</protein>
<sequence length="60" mass="6858">MPRDEVEKIDAISQSAVDSYLHRSSVTYLECCISLMLTHMSREQVVEILRSEANMLEELG</sequence>
<accession>A0A316C0G1</accession>
<comment type="caution">
    <text evidence="1">The sequence shown here is derived from an EMBL/GenBank/DDBJ whole genome shotgun (WGS) entry which is preliminary data.</text>
</comment>
<dbReference type="EMBL" id="QGGG01000010">
    <property type="protein sequence ID" value="PWJ81503.1"/>
    <property type="molecule type" value="Genomic_DNA"/>
</dbReference>